<proteinExistence type="predicted"/>
<protein>
    <submittedName>
        <fullName evidence="1">Uncharacterized protein</fullName>
    </submittedName>
</protein>
<organism evidence="1 2">
    <name type="scientific">Gonium pectorale</name>
    <name type="common">Green alga</name>
    <dbReference type="NCBI Taxonomy" id="33097"/>
    <lineage>
        <taxon>Eukaryota</taxon>
        <taxon>Viridiplantae</taxon>
        <taxon>Chlorophyta</taxon>
        <taxon>core chlorophytes</taxon>
        <taxon>Chlorophyceae</taxon>
        <taxon>CS clade</taxon>
        <taxon>Chlamydomonadales</taxon>
        <taxon>Volvocaceae</taxon>
        <taxon>Gonium</taxon>
    </lineage>
</organism>
<gene>
    <name evidence="1" type="ORF">GPECTOR_144g733</name>
</gene>
<name>A0A150FZI2_GONPE</name>
<evidence type="ECO:0000313" key="1">
    <source>
        <dbReference type="EMBL" id="KXZ42470.1"/>
    </source>
</evidence>
<dbReference type="Proteomes" id="UP000075714">
    <property type="component" value="Unassembled WGS sequence"/>
</dbReference>
<evidence type="ECO:0000313" key="2">
    <source>
        <dbReference type="Proteomes" id="UP000075714"/>
    </source>
</evidence>
<accession>A0A150FZI2</accession>
<reference evidence="2" key="1">
    <citation type="journal article" date="2016" name="Nat. Commun.">
        <title>The Gonium pectorale genome demonstrates co-option of cell cycle regulation during the evolution of multicellularity.</title>
        <authorList>
            <person name="Hanschen E.R."/>
            <person name="Marriage T.N."/>
            <person name="Ferris P.J."/>
            <person name="Hamaji T."/>
            <person name="Toyoda A."/>
            <person name="Fujiyama A."/>
            <person name="Neme R."/>
            <person name="Noguchi H."/>
            <person name="Minakuchi Y."/>
            <person name="Suzuki M."/>
            <person name="Kawai-Toyooka H."/>
            <person name="Smith D.R."/>
            <person name="Sparks H."/>
            <person name="Anderson J."/>
            <person name="Bakaric R."/>
            <person name="Luria V."/>
            <person name="Karger A."/>
            <person name="Kirschner M.W."/>
            <person name="Durand P.M."/>
            <person name="Michod R.E."/>
            <person name="Nozaki H."/>
            <person name="Olson B.J."/>
        </authorList>
    </citation>
    <scope>NUCLEOTIDE SEQUENCE [LARGE SCALE GENOMIC DNA]</scope>
    <source>
        <strain evidence="2">NIES-2863</strain>
    </source>
</reference>
<keyword evidence="2" id="KW-1185">Reference proteome</keyword>
<dbReference type="EMBL" id="LSYV01000144">
    <property type="protein sequence ID" value="KXZ42470.1"/>
    <property type="molecule type" value="Genomic_DNA"/>
</dbReference>
<comment type="caution">
    <text evidence="1">The sequence shown here is derived from an EMBL/GenBank/DDBJ whole genome shotgun (WGS) entry which is preliminary data.</text>
</comment>
<dbReference type="AlphaFoldDB" id="A0A150FZI2"/>
<sequence>MVFLQQALVQQAHEAADKGNRRRQHAAQTLPQPLNIFSQMNTPNLGTGQQNFHRFLQEIERNAASAPNPLETLLANLALYRGALEAFGTDLHKAPAPAKMLSKAVNLG</sequence>